<proteinExistence type="inferred from homology"/>
<accession>A0A6L7F3Y3</accession>
<name>A0A6L7F3Y3_9ACTN</name>
<dbReference type="RefSeq" id="WP_160879886.1">
    <property type="nucleotide sequence ID" value="NZ_WUEK01000016.1"/>
</dbReference>
<sequence>MGSDAPDAFHVDTGELEAVIGDLATCHQRLQAATDDLEQQVARLHDHWTGLTATAQREAHEEWSAGMADMQEALEAMRAAARVAHTNYTQAVRGNVAMWQGLD</sequence>
<dbReference type="SUPFAM" id="SSF140453">
    <property type="entry name" value="EsxAB dimer-like"/>
    <property type="match status" value="1"/>
</dbReference>
<dbReference type="Pfam" id="PF06013">
    <property type="entry name" value="WXG100"/>
    <property type="match status" value="1"/>
</dbReference>
<gene>
    <name evidence="2" type="ORF">GRQ65_20625</name>
</gene>
<dbReference type="EMBL" id="WUEK01000016">
    <property type="protein sequence ID" value="MXG91953.1"/>
    <property type="molecule type" value="Genomic_DNA"/>
</dbReference>
<dbReference type="Gene3D" id="1.10.287.1060">
    <property type="entry name" value="ESAT-6-like"/>
    <property type="match status" value="1"/>
</dbReference>
<protein>
    <recommendedName>
        <fullName evidence="1">ESAT-6-like protein</fullName>
    </recommendedName>
</protein>
<reference evidence="2 3" key="1">
    <citation type="submission" date="2019-12" db="EMBL/GenBank/DDBJ databases">
        <authorList>
            <person name="Kun Z."/>
        </authorList>
    </citation>
    <scope>NUCLEOTIDE SEQUENCE [LARGE SCALE GENOMIC DNA]</scope>
    <source>
        <strain evidence="2 3">YIM 123512</strain>
    </source>
</reference>
<dbReference type="AlphaFoldDB" id="A0A6L7F3Y3"/>
<dbReference type="InterPro" id="IPR036689">
    <property type="entry name" value="ESAT-6-like_sf"/>
</dbReference>
<organism evidence="2 3">
    <name type="scientific">Nocardioides flavescens</name>
    <dbReference type="NCBI Taxonomy" id="2691959"/>
    <lineage>
        <taxon>Bacteria</taxon>
        <taxon>Bacillati</taxon>
        <taxon>Actinomycetota</taxon>
        <taxon>Actinomycetes</taxon>
        <taxon>Propionibacteriales</taxon>
        <taxon>Nocardioidaceae</taxon>
        <taxon>Nocardioides</taxon>
    </lineage>
</organism>
<comment type="similarity">
    <text evidence="1">Belongs to the WXG100 family.</text>
</comment>
<dbReference type="Proteomes" id="UP000473325">
    <property type="component" value="Unassembled WGS sequence"/>
</dbReference>
<evidence type="ECO:0000313" key="3">
    <source>
        <dbReference type="Proteomes" id="UP000473325"/>
    </source>
</evidence>
<keyword evidence="3" id="KW-1185">Reference proteome</keyword>
<evidence type="ECO:0000256" key="1">
    <source>
        <dbReference type="RuleBase" id="RU362001"/>
    </source>
</evidence>
<dbReference type="InterPro" id="IPR010310">
    <property type="entry name" value="T7SS_ESAT-6-like"/>
</dbReference>
<dbReference type="NCBIfam" id="TIGR03930">
    <property type="entry name" value="WXG100_ESAT6"/>
    <property type="match status" value="1"/>
</dbReference>
<evidence type="ECO:0000313" key="2">
    <source>
        <dbReference type="EMBL" id="MXG91953.1"/>
    </source>
</evidence>
<comment type="caution">
    <text evidence="2">The sequence shown here is derived from an EMBL/GenBank/DDBJ whole genome shotgun (WGS) entry which is preliminary data.</text>
</comment>